<proteinExistence type="inferred from homology"/>
<name>A0A5A8C6G4_CAFRO</name>
<dbReference type="NCBIfam" id="TIGR00628">
    <property type="entry name" value="ung"/>
    <property type="match status" value="1"/>
</dbReference>
<dbReference type="OMA" id="PDNGYLM"/>
<evidence type="ECO:0000256" key="9">
    <source>
        <dbReference type="RuleBase" id="RU003780"/>
    </source>
</evidence>
<dbReference type="SMART" id="SM00986">
    <property type="entry name" value="UDG"/>
    <property type="match status" value="1"/>
</dbReference>
<evidence type="ECO:0000256" key="6">
    <source>
        <dbReference type="ARBA" id="ARBA00023204"/>
    </source>
</evidence>
<evidence type="ECO:0000256" key="5">
    <source>
        <dbReference type="ARBA" id="ARBA00022801"/>
    </source>
</evidence>
<gene>
    <name evidence="12" type="ORF">FNF29_07215</name>
</gene>
<feature type="compositionally biased region" description="Basic and acidic residues" evidence="10">
    <location>
        <begin position="19"/>
        <end position="32"/>
    </location>
</feature>
<comment type="similarity">
    <text evidence="2 7 9">Belongs to the uracil-DNA glycosylase (UDG) superfamily. UNG family.</text>
</comment>
<evidence type="ECO:0000313" key="12">
    <source>
        <dbReference type="EMBL" id="KAA0147660.1"/>
    </source>
</evidence>
<dbReference type="EC" id="3.2.2.27" evidence="3 7"/>
<organism evidence="12 13">
    <name type="scientific">Cafeteria roenbergensis</name>
    <name type="common">Marine flagellate</name>
    <dbReference type="NCBI Taxonomy" id="33653"/>
    <lineage>
        <taxon>Eukaryota</taxon>
        <taxon>Sar</taxon>
        <taxon>Stramenopiles</taxon>
        <taxon>Bigyra</taxon>
        <taxon>Opalozoa</taxon>
        <taxon>Bicosoecida</taxon>
        <taxon>Cafeteriaceae</taxon>
        <taxon>Cafeteria</taxon>
    </lineage>
</organism>
<evidence type="ECO:0000256" key="4">
    <source>
        <dbReference type="ARBA" id="ARBA00022763"/>
    </source>
</evidence>
<dbReference type="NCBIfam" id="NF003592">
    <property type="entry name" value="PRK05254.1-5"/>
    <property type="match status" value="1"/>
</dbReference>
<dbReference type="InterPro" id="IPR005122">
    <property type="entry name" value="Uracil-DNA_glycosylase-like"/>
</dbReference>
<dbReference type="EMBL" id="VLTN01000063">
    <property type="protein sequence ID" value="KAA0147660.1"/>
    <property type="molecule type" value="Genomic_DNA"/>
</dbReference>
<dbReference type="GO" id="GO:0005634">
    <property type="term" value="C:nucleus"/>
    <property type="evidence" value="ECO:0007669"/>
    <property type="project" value="UniProtKB-SubCell"/>
</dbReference>
<dbReference type="PANTHER" id="PTHR11264:SF0">
    <property type="entry name" value="URACIL-DNA GLYCOSYLASE"/>
    <property type="match status" value="1"/>
</dbReference>
<dbReference type="NCBIfam" id="NF003591">
    <property type="entry name" value="PRK05254.1-4"/>
    <property type="match status" value="1"/>
</dbReference>
<dbReference type="Proteomes" id="UP000323011">
    <property type="component" value="Unassembled WGS sequence"/>
</dbReference>
<comment type="catalytic activity">
    <reaction evidence="1 7 9">
        <text>Hydrolyzes single-stranded DNA or mismatched double-stranded DNA and polynucleotides, releasing free uracil.</text>
        <dbReference type="EC" id="3.2.2.27"/>
    </reaction>
</comment>
<dbReference type="FunFam" id="3.40.470.10:FF:000001">
    <property type="entry name" value="Uracil-DNA glycosylase"/>
    <property type="match status" value="1"/>
</dbReference>
<accession>A0A5A8C6G4</accession>
<keyword evidence="7" id="KW-0539">Nucleus</keyword>
<evidence type="ECO:0000259" key="11">
    <source>
        <dbReference type="SMART" id="SM00986"/>
    </source>
</evidence>
<feature type="domain" description="Uracil-DNA glycosylase-like" evidence="11">
    <location>
        <begin position="141"/>
        <end position="301"/>
    </location>
</feature>
<feature type="active site" description="Proton acceptor" evidence="7 8">
    <location>
        <position position="156"/>
    </location>
</feature>
<evidence type="ECO:0000256" key="7">
    <source>
        <dbReference type="HAMAP-Rule" id="MF_03166"/>
    </source>
</evidence>
<dbReference type="Pfam" id="PF03167">
    <property type="entry name" value="UDG"/>
    <property type="match status" value="1"/>
</dbReference>
<evidence type="ECO:0000256" key="10">
    <source>
        <dbReference type="SAM" id="MobiDB-lite"/>
    </source>
</evidence>
<evidence type="ECO:0000256" key="1">
    <source>
        <dbReference type="ARBA" id="ARBA00001400"/>
    </source>
</evidence>
<dbReference type="HAMAP" id="MF_00148">
    <property type="entry name" value="UDG"/>
    <property type="match status" value="1"/>
</dbReference>
<dbReference type="PANTHER" id="PTHR11264">
    <property type="entry name" value="URACIL-DNA GLYCOSYLASE"/>
    <property type="match status" value="1"/>
</dbReference>
<dbReference type="CDD" id="cd10027">
    <property type="entry name" value="UDG-F1-like"/>
    <property type="match status" value="1"/>
</dbReference>
<evidence type="ECO:0000313" key="13">
    <source>
        <dbReference type="Proteomes" id="UP000323011"/>
    </source>
</evidence>
<evidence type="ECO:0000256" key="3">
    <source>
        <dbReference type="ARBA" id="ARBA00012030"/>
    </source>
</evidence>
<dbReference type="GO" id="GO:0097510">
    <property type="term" value="P:base-excision repair, AP site formation via deaminated base removal"/>
    <property type="evidence" value="ECO:0007669"/>
    <property type="project" value="TreeGrafter"/>
</dbReference>
<dbReference type="SUPFAM" id="SSF52141">
    <property type="entry name" value="Uracil-DNA glycosylase-like"/>
    <property type="match status" value="1"/>
</dbReference>
<keyword evidence="5 7" id="KW-0378">Hydrolase</keyword>
<dbReference type="Gene3D" id="3.40.470.10">
    <property type="entry name" value="Uracil-DNA glycosylase-like domain"/>
    <property type="match status" value="1"/>
</dbReference>
<dbReference type="InterPro" id="IPR036895">
    <property type="entry name" value="Uracil-DNA_glycosylase-like_sf"/>
</dbReference>
<feature type="compositionally biased region" description="Low complexity" evidence="10">
    <location>
        <begin position="33"/>
        <end position="51"/>
    </location>
</feature>
<keyword evidence="13" id="KW-1185">Reference proteome</keyword>
<dbReference type="PROSITE" id="PS00130">
    <property type="entry name" value="U_DNA_GLYCOSYLASE"/>
    <property type="match status" value="1"/>
</dbReference>
<feature type="compositionally biased region" description="Low complexity" evidence="10">
    <location>
        <begin position="58"/>
        <end position="78"/>
    </location>
</feature>
<dbReference type="GO" id="GO:0005739">
    <property type="term" value="C:mitochondrion"/>
    <property type="evidence" value="ECO:0007669"/>
    <property type="project" value="UniProtKB-SubCell"/>
</dbReference>
<feature type="region of interest" description="Disordered" evidence="10">
    <location>
        <begin position="1"/>
        <end position="86"/>
    </location>
</feature>
<keyword evidence="4 7" id="KW-0227">DNA damage</keyword>
<dbReference type="SMART" id="SM00987">
    <property type="entry name" value="UreE_C"/>
    <property type="match status" value="1"/>
</dbReference>
<dbReference type="NCBIfam" id="NF003588">
    <property type="entry name" value="PRK05254.1-1"/>
    <property type="match status" value="1"/>
</dbReference>
<comment type="caution">
    <text evidence="12">The sequence shown here is derived from an EMBL/GenBank/DDBJ whole genome shotgun (WGS) entry which is preliminary data.</text>
</comment>
<comment type="subcellular location">
    <subcellularLocation>
        <location evidence="7">Mitochondrion</location>
    </subcellularLocation>
    <subcellularLocation>
        <location evidence="7">Nucleus</location>
    </subcellularLocation>
</comment>
<evidence type="ECO:0000256" key="8">
    <source>
        <dbReference type="PROSITE-ProRule" id="PRU10072"/>
    </source>
</evidence>
<protein>
    <recommendedName>
        <fullName evidence="3 7">Uracil-DNA glycosylase</fullName>
        <shortName evidence="7">UDG</shortName>
        <ecNumber evidence="3 7">3.2.2.27</ecNumber>
    </recommendedName>
</protein>
<dbReference type="AlphaFoldDB" id="A0A5A8C6G4"/>
<dbReference type="GO" id="GO:0004844">
    <property type="term" value="F:uracil DNA N-glycosylase activity"/>
    <property type="evidence" value="ECO:0007669"/>
    <property type="project" value="UniProtKB-UniRule"/>
</dbReference>
<reference evidence="12 13" key="1">
    <citation type="submission" date="2019-07" db="EMBL/GenBank/DDBJ databases">
        <title>Genomes of Cafeteria roenbergensis.</title>
        <authorList>
            <person name="Fischer M.G."/>
            <person name="Hackl T."/>
            <person name="Roman M."/>
        </authorList>
    </citation>
    <scope>NUCLEOTIDE SEQUENCE [LARGE SCALE GENOMIC DNA]</scope>
    <source>
        <strain evidence="12 13">BVI</strain>
    </source>
</reference>
<evidence type="ECO:0000256" key="2">
    <source>
        <dbReference type="ARBA" id="ARBA00008184"/>
    </source>
</evidence>
<sequence>MITSFFTRASKRGLATAEEEARPKRAAREPKSGAKPAMAAAEPASASASPDDADHAPAPEAAGSPAGGPAAAAAAGSAEEPDVEAAEPELPYGINVHPSWRKVVAAEARKPYFARLMAFVQQKRNSCRVFPPEEHVFEALRLTPLSELRVVIVGQDPYHGPGQAHGLAFSVRPGVKIPPSLRNMYKELKTDCGIEPAAHGTLTSWARQGVLLLNTVLTVESGAAHSHKKRGWEEFTQAILAAAGKRPGVVFLLWGKPAQTAAKAASSRPGHHVLASPHPSPLSASRGFFGCRHFSKTNAFLRSRGQPEIRWQLPEDPSDD</sequence>
<dbReference type="InterPro" id="IPR002043">
    <property type="entry name" value="UDG_fam1"/>
</dbReference>
<dbReference type="NCBIfam" id="NF003589">
    <property type="entry name" value="PRK05254.1-2"/>
    <property type="match status" value="1"/>
</dbReference>
<keyword evidence="6 7" id="KW-0234">DNA repair</keyword>
<dbReference type="InterPro" id="IPR018085">
    <property type="entry name" value="Ura-DNA_Glyclase_AS"/>
</dbReference>
<keyword evidence="7" id="KW-0496">Mitochondrion</keyword>
<comment type="function">
    <text evidence="7 9">Excises uracil residues from the DNA which can arise as a result of misincorporation of dUMP residues by DNA polymerase or due to deamination of cytosine.</text>
</comment>